<accession>A0A9D4SSP3</accession>
<protein>
    <recommendedName>
        <fullName evidence="3">BTB domain-containing protein</fullName>
    </recommendedName>
</protein>
<dbReference type="GO" id="GO:0005829">
    <property type="term" value="C:cytosol"/>
    <property type="evidence" value="ECO:0007669"/>
    <property type="project" value="TreeGrafter"/>
</dbReference>
<dbReference type="AlphaFoldDB" id="A0A9D4SSP3"/>
<dbReference type="InterPro" id="IPR011333">
    <property type="entry name" value="SKP1/BTB/POZ_sf"/>
</dbReference>
<evidence type="ECO:0000313" key="2">
    <source>
        <dbReference type="Proteomes" id="UP000821837"/>
    </source>
</evidence>
<gene>
    <name evidence="1" type="ORF">HPB52_011744</name>
</gene>
<sequence length="394" mass="43667">MAHTIRHYAIAFARPFWLSKCFETGDLADVEISVESCHFPRVKGTFKAHKMILAAQNDLVLGLLLHAGPGFEPPGQPRTTRGVNVTINRRDSLLIQSWDPVLQRSSSTCADTVRICCAHRHSSAPPLDPAIKDHLKHGRAIGHGGTHGMRSPNNPLVFILQPRQHGNEGLPSLLRAVKATARNLPESVFTEYFYSGRLEVKTVHEAACTRTAAHKYLVPQLEEECLKFMNCGMTPDDVCPFLDYVLTVSEEALATHATIVIVRDSLKVLSSTTFKSSTEATVKYVLKHVTNVSEALVLQAAYAWGRHCLTLMKKARAPKRGRLGDHEKGKLRTILEPLFPQLRFLALTPKEFTDDPNRWGILTDAEARAILSNIVAEGSMPMPAGFCKIRQARA</sequence>
<dbReference type="VEuPathDB" id="VectorBase:RSAN_058115"/>
<dbReference type="GO" id="GO:0022008">
    <property type="term" value="P:neurogenesis"/>
    <property type="evidence" value="ECO:0007669"/>
    <property type="project" value="TreeGrafter"/>
</dbReference>
<dbReference type="Gene3D" id="3.30.710.10">
    <property type="entry name" value="Potassium Channel Kv1.1, Chain A"/>
    <property type="match status" value="1"/>
</dbReference>
<dbReference type="PANTHER" id="PTHR45774:SF4">
    <property type="entry name" value="AXUNDEAD, ISOFORM F"/>
    <property type="match status" value="1"/>
</dbReference>
<organism evidence="1 2">
    <name type="scientific">Rhipicephalus sanguineus</name>
    <name type="common">Brown dog tick</name>
    <name type="synonym">Ixodes sanguineus</name>
    <dbReference type="NCBI Taxonomy" id="34632"/>
    <lineage>
        <taxon>Eukaryota</taxon>
        <taxon>Metazoa</taxon>
        <taxon>Ecdysozoa</taxon>
        <taxon>Arthropoda</taxon>
        <taxon>Chelicerata</taxon>
        <taxon>Arachnida</taxon>
        <taxon>Acari</taxon>
        <taxon>Parasitiformes</taxon>
        <taxon>Ixodida</taxon>
        <taxon>Ixodoidea</taxon>
        <taxon>Ixodidae</taxon>
        <taxon>Rhipicephalinae</taxon>
        <taxon>Rhipicephalus</taxon>
        <taxon>Rhipicephalus</taxon>
    </lineage>
</organism>
<evidence type="ECO:0000313" key="1">
    <source>
        <dbReference type="EMBL" id="KAH7943793.1"/>
    </source>
</evidence>
<proteinExistence type="predicted"/>
<reference evidence="1" key="1">
    <citation type="journal article" date="2020" name="Cell">
        <title>Large-Scale Comparative Analyses of Tick Genomes Elucidate Their Genetic Diversity and Vector Capacities.</title>
        <authorList>
            <consortium name="Tick Genome and Microbiome Consortium (TIGMIC)"/>
            <person name="Jia N."/>
            <person name="Wang J."/>
            <person name="Shi W."/>
            <person name="Du L."/>
            <person name="Sun Y."/>
            <person name="Zhan W."/>
            <person name="Jiang J.F."/>
            <person name="Wang Q."/>
            <person name="Zhang B."/>
            <person name="Ji P."/>
            <person name="Bell-Sakyi L."/>
            <person name="Cui X.M."/>
            <person name="Yuan T.T."/>
            <person name="Jiang B.G."/>
            <person name="Yang W.F."/>
            <person name="Lam T.T."/>
            <person name="Chang Q.C."/>
            <person name="Ding S.J."/>
            <person name="Wang X.J."/>
            <person name="Zhu J.G."/>
            <person name="Ruan X.D."/>
            <person name="Zhao L."/>
            <person name="Wei J.T."/>
            <person name="Ye R.Z."/>
            <person name="Que T.C."/>
            <person name="Du C.H."/>
            <person name="Zhou Y.H."/>
            <person name="Cheng J.X."/>
            <person name="Dai P.F."/>
            <person name="Guo W.B."/>
            <person name="Han X.H."/>
            <person name="Huang E.J."/>
            <person name="Li L.F."/>
            <person name="Wei W."/>
            <person name="Gao Y.C."/>
            <person name="Liu J.Z."/>
            <person name="Shao H.Z."/>
            <person name="Wang X."/>
            <person name="Wang C.C."/>
            <person name="Yang T.C."/>
            <person name="Huo Q.B."/>
            <person name="Li W."/>
            <person name="Chen H.Y."/>
            <person name="Chen S.E."/>
            <person name="Zhou L.G."/>
            <person name="Ni X.B."/>
            <person name="Tian J.H."/>
            <person name="Sheng Y."/>
            <person name="Liu T."/>
            <person name="Pan Y.S."/>
            <person name="Xia L.Y."/>
            <person name="Li J."/>
            <person name="Zhao F."/>
            <person name="Cao W.C."/>
        </authorList>
    </citation>
    <scope>NUCLEOTIDE SEQUENCE</scope>
    <source>
        <strain evidence="1">Rsan-2018</strain>
    </source>
</reference>
<comment type="caution">
    <text evidence="1">The sequence shown here is derived from an EMBL/GenBank/DDBJ whole genome shotgun (WGS) entry which is preliminary data.</text>
</comment>
<reference evidence="1" key="2">
    <citation type="submission" date="2021-09" db="EMBL/GenBank/DDBJ databases">
        <authorList>
            <person name="Jia N."/>
            <person name="Wang J."/>
            <person name="Shi W."/>
            <person name="Du L."/>
            <person name="Sun Y."/>
            <person name="Zhan W."/>
            <person name="Jiang J."/>
            <person name="Wang Q."/>
            <person name="Zhang B."/>
            <person name="Ji P."/>
            <person name="Sakyi L.B."/>
            <person name="Cui X."/>
            <person name="Yuan T."/>
            <person name="Jiang B."/>
            <person name="Yang W."/>
            <person name="Lam T.T.-Y."/>
            <person name="Chang Q."/>
            <person name="Ding S."/>
            <person name="Wang X."/>
            <person name="Zhu J."/>
            <person name="Ruan X."/>
            <person name="Zhao L."/>
            <person name="Wei J."/>
            <person name="Que T."/>
            <person name="Du C."/>
            <person name="Cheng J."/>
            <person name="Dai P."/>
            <person name="Han X."/>
            <person name="Huang E."/>
            <person name="Gao Y."/>
            <person name="Liu J."/>
            <person name="Shao H."/>
            <person name="Ye R."/>
            <person name="Li L."/>
            <person name="Wei W."/>
            <person name="Wang X."/>
            <person name="Wang C."/>
            <person name="Huo Q."/>
            <person name="Li W."/>
            <person name="Guo W."/>
            <person name="Chen H."/>
            <person name="Chen S."/>
            <person name="Zhou L."/>
            <person name="Zhou L."/>
            <person name="Ni X."/>
            <person name="Tian J."/>
            <person name="Zhou Y."/>
            <person name="Sheng Y."/>
            <person name="Liu T."/>
            <person name="Pan Y."/>
            <person name="Xia L."/>
            <person name="Li J."/>
            <person name="Zhao F."/>
            <person name="Cao W."/>
        </authorList>
    </citation>
    <scope>NUCLEOTIDE SEQUENCE</scope>
    <source>
        <strain evidence="1">Rsan-2018</strain>
        <tissue evidence="1">Larvae</tissue>
    </source>
</reference>
<name>A0A9D4SSP3_RHISA</name>
<evidence type="ECO:0008006" key="3">
    <source>
        <dbReference type="Google" id="ProtNLM"/>
    </source>
</evidence>
<dbReference type="Proteomes" id="UP000821837">
    <property type="component" value="Unassembled WGS sequence"/>
</dbReference>
<dbReference type="EMBL" id="JABSTV010001253">
    <property type="protein sequence ID" value="KAH7943793.1"/>
    <property type="molecule type" value="Genomic_DNA"/>
</dbReference>
<keyword evidence="2" id="KW-1185">Reference proteome</keyword>
<dbReference type="PANTHER" id="PTHR45774">
    <property type="entry name" value="BTB/POZ DOMAIN-CONTAINING"/>
    <property type="match status" value="1"/>
</dbReference>